<dbReference type="OrthoDB" id="9813334at2"/>
<dbReference type="SUPFAM" id="SSF141091">
    <property type="entry name" value="L21p-like"/>
    <property type="match status" value="1"/>
</dbReference>
<evidence type="ECO:0000256" key="7">
    <source>
        <dbReference type="RuleBase" id="RU000562"/>
    </source>
</evidence>
<dbReference type="PANTHER" id="PTHR21349:SF0">
    <property type="entry name" value="LARGE RIBOSOMAL SUBUNIT PROTEIN BL21M"/>
    <property type="match status" value="1"/>
</dbReference>
<keyword evidence="4 6" id="KW-0689">Ribosomal protein</keyword>
<dbReference type="PANTHER" id="PTHR21349">
    <property type="entry name" value="50S RIBOSOMAL PROTEIN L21"/>
    <property type="match status" value="1"/>
</dbReference>
<evidence type="ECO:0000256" key="6">
    <source>
        <dbReference type="HAMAP-Rule" id="MF_01363"/>
    </source>
</evidence>
<comment type="function">
    <text evidence="6 7">This protein binds to 23S rRNA in the presence of protein L20.</text>
</comment>
<dbReference type="AlphaFoldDB" id="A0A7L4UT82"/>
<accession>A0A7L4UT82</accession>
<keyword evidence="2 6" id="KW-0699">rRNA-binding</keyword>
<evidence type="ECO:0000256" key="4">
    <source>
        <dbReference type="ARBA" id="ARBA00022980"/>
    </source>
</evidence>
<proteinExistence type="inferred from homology"/>
<dbReference type="RefSeq" id="WP_116496055.1">
    <property type="nucleotide sequence ID" value="NZ_QENZ01000003.1"/>
</dbReference>
<evidence type="ECO:0000256" key="2">
    <source>
        <dbReference type="ARBA" id="ARBA00022730"/>
    </source>
</evidence>
<dbReference type="GO" id="GO:0019843">
    <property type="term" value="F:rRNA binding"/>
    <property type="evidence" value="ECO:0007669"/>
    <property type="project" value="UniProtKB-UniRule"/>
</dbReference>
<dbReference type="GO" id="GO:0005840">
    <property type="term" value="C:ribosome"/>
    <property type="evidence" value="ECO:0007669"/>
    <property type="project" value="UniProtKB-KW"/>
</dbReference>
<dbReference type="HAMAP" id="MF_01363">
    <property type="entry name" value="Ribosomal_bL21"/>
    <property type="match status" value="1"/>
</dbReference>
<dbReference type="Pfam" id="PF00829">
    <property type="entry name" value="Ribosomal_L21p"/>
    <property type="match status" value="1"/>
</dbReference>
<sequence length="104" mass="11818">MYAIVEIAGKQFKVNQDQKITVHRLNSLKEGDKVDFDKVLLVDNDGSIQVGTPVLESAKVSAEVLKHFRGEKVKVFKKKRRKGYQKLNGHRQDLTQLKITEIVG</sequence>
<dbReference type="InterPro" id="IPR018258">
    <property type="entry name" value="Ribosomal_bL21_CS"/>
</dbReference>
<reference evidence="8 9" key="1">
    <citation type="submission" date="2018-05" db="EMBL/GenBank/DDBJ databases">
        <title>Genomic Encyclopedia of Type Strains, Phase IV (KMG-IV): sequencing the most valuable type-strain genomes for metagenomic binning, comparative biology and taxonomic classification.</title>
        <authorList>
            <person name="Goeker M."/>
        </authorList>
    </citation>
    <scope>NUCLEOTIDE SEQUENCE [LARGE SCALE GENOMIC DNA]</scope>
    <source>
        <strain evidence="8 9">DSM 28579</strain>
    </source>
</reference>
<dbReference type="EMBL" id="QENZ01000003">
    <property type="protein sequence ID" value="PVX52527.1"/>
    <property type="molecule type" value="Genomic_DNA"/>
</dbReference>
<keyword evidence="5 6" id="KW-0687">Ribonucleoprotein</keyword>
<dbReference type="InterPro" id="IPR028909">
    <property type="entry name" value="bL21-like"/>
</dbReference>
<organism evidence="8 9">
    <name type="scientific">Balneicella halophila</name>
    <dbReference type="NCBI Taxonomy" id="1537566"/>
    <lineage>
        <taxon>Bacteria</taxon>
        <taxon>Pseudomonadati</taxon>
        <taxon>Bacteroidota</taxon>
        <taxon>Bacteroidia</taxon>
        <taxon>Bacteroidales</taxon>
        <taxon>Balneicellaceae</taxon>
        <taxon>Balneicella</taxon>
    </lineage>
</organism>
<dbReference type="NCBIfam" id="TIGR00061">
    <property type="entry name" value="L21"/>
    <property type="match status" value="1"/>
</dbReference>
<evidence type="ECO:0000313" key="9">
    <source>
        <dbReference type="Proteomes" id="UP000251835"/>
    </source>
</evidence>
<evidence type="ECO:0000256" key="5">
    <source>
        <dbReference type="ARBA" id="ARBA00023274"/>
    </source>
</evidence>
<dbReference type="InterPro" id="IPR036164">
    <property type="entry name" value="bL21-like_sf"/>
</dbReference>
<dbReference type="PROSITE" id="PS01169">
    <property type="entry name" value="RIBOSOMAL_L21"/>
    <property type="match status" value="1"/>
</dbReference>
<protein>
    <recommendedName>
        <fullName evidence="6">Large ribosomal subunit protein bL21</fullName>
    </recommendedName>
</protein>
<dbReference type="Proteomes" id="UP000251835">
    <property type="component" value="Unassembled WGS sequence"/>
</dbReference>
<comment type="similarity">
    <text evidence="1 6 7">Belongs to the bacterial ribosomal protein bL21 family.</text>
</comment>
<comment type="subunit">
    <text evidence="6">Part of the 50S ribosomal subunit. Contacts protein L20.</text>
</comment>
<evidence type="ECO:0000256" key="3">
    <source>
        <dbReference type="ARBA" id="ARBA00022884"/>
    </source>
</evidence>
<keyword evidence="9" id="KW-1185">Reference proteome</keyword>
<dbReference type="GO" id="GO:0005737">
    <property type="term" value="C:cytoplasm"/>
    <property type="evidence" value="ECO:0007669"/>
    <property type="project" value="UniProtKB-ARBA"/>
</dbReference>
<dbReference type="InterPro" id="IPR001787">
    <property type="entry name" value="Ribosomal_bL21"/>
</dbReference>
<name>A0A7L4UT82_BALHA</name>
<dbReference type="GO" id="GO:0003735">
    <property type="term" value="F:structural constituent of ribosome"/>
    <property type="evidence" value="ECO:0007669"/>
    <property type="project" value="InterPro"/>
</dbReference>
<dbReference type="GO" id="GO:1990904">
    <property type="term" value="C:ribonucleoprotein complex"/>
    <property type="evidence" value="ECO:0007669"/>
    <property type="project" value="UniProtKB-KW"/>
</dbReference>
<evidence type="ECO:0000256" key="1">
    <source>
        <dbReference type="ARBA" id="ARBA00008563"/>
    </source>
</evidence>
<comment type="caution">
    <text evidence="8">The sequence shown here is derived from an EMBL/GenBank/DDBJ whole genome shotgun (WGS) entry which is preliminary data.</text>
</comment>
<evidence type="ECO:0000313" key="8">
    <source>
        <dbReference type="EMBL" id="PVX52527.1"/>
    </source>
</evidence>
<gene>
    <name evidence="6" type="primary">rplU</name>
    <name evidence="8" type="ORF">C7377_0851</name>
</gene>
<keyword evidence="3 6" id="KW-0694">RNA-binding</keyword>
<dbReference type="GO" id="GO:0006412">
    <property type="term" value="P:translation"/>
    <property type="evidence" value="ECO:0007669"/>
    <property type="project" value="UniProtKB-UniRule"/>
</dbReference>